<keyword evidence="1" id="KW-0472">Membrane</keyword>
<dbReference type="AlphaFoldDB" id="A0A7X5TI76"/>
<protein>
    <submittedName>
        <fullName evidence="2">Uncharacterized protein</fullName>
    </submittedName>
</protein>
<feature type="transmembrane region" description="Helical" evidence="1">
    <location>
        <begin position="13"/>
        <end position="35"/>
    </location>
</feature>
<keyword evidence="1" id="KW-0812">Transmembrane</keyword>
<evidence type="ECO:0000256" key="1">
    <source>
        <dbReference type="SAM" id="Phobius"/>
    </source>
</evidence>
<proteinExistence type="predicted"/>
<sequence length="66" mass="7811">MSVPPYFYSDIPVIFQVASLLAAFTYPSHIVIYTLGDSFPCRREAYRYHSGFVRKEWSDVFYVLHR</sequence>
<reference evidence="2 3" key="1">
    <citation type="submission" date="2018-02" db="EMBL/GenBank/DDBJ databases">
        <authorList>
            <person name="Machado R.A."/>
        </authorList>
    </citation>
    <scope>NUCLEOTIDE SEQUENCE [LARGE SCALE GENOMIC DNA]</scope>
    <source>
        <strain evidence="2 3">DSM 19724</strain>
    </source>
</reference>
<keyword evidence="3" id="KW-1185">Reference proteome</keyword>
<organism evidence="2 3">
    <name type="scientific">Photorhabdus cinerea</name>
    <dbReference type="NCBI Taxonomy" id="471575"/>
    <lineage>
        <taxon>Bacteria</taxon>
        <taxon>Pseudomonadati</taxon>
        <taxon>Pseudomonadota</taxon>
        <taxon>Gammaproteobacteria</taxon>
        <taxon>Enterobacterales</taxon>
        <taxon>Morganellaceae</taxon>
        <taxon>Photorhabdus</taxon>
    </lineage>
</organism>
<gene>
    <name evidence="2" type="ORF">C5469_10970</name>
</gene>
<dbReference type="Proteomes" id="UP000591844">
    <property type="component" value="Unassembled WGS sequence"/>
</dbReference>
<name>A0A7X5TI76_9GAMM</name>
<keyword evidence="1" id="KW-1133">Transmembrane helix</keyword>
<evidence type="ECO:0000313" key="2">
    <source>
        <dbReference type="EMBL" id="NHB92642.1"/>
    </source>
</evidence>
<comment type="caution">
    <text evidence="2">The sequence shown here is derived from an EMBL/GenBank/DDBJ whole genome shotgun (WGS) entry which is preliminary data.</text>
</comment>
<accession>A0A7X5TI76</accession>
<dbReference type="EMBL" id="PUJW01000009">
    <property type="protein sequence ID" value="NHB92642.1"/>
    <property type="molecule type" value="Genomic_DNA"/>
</dbReference>
<evidence type="ECO:0000313" key="3">
    <source>
        <dbReference type="Proteomes" id="UP000591844"/>
    </source>
</evidence>